<keyword evidence="3" id="KW-1185">Reference proteome</keyword>
<dbReference type="GO" id="GO:0016020">
    <property type="term" value="C:membrane"/>
    <property type="evidence" value="ECO:0007669"/>
    <property type="project" value="InterPro"/>
</dbReference>
<keyword evidence="1" id="KW-0812">Transmembrane</keyword>
<feature type="transmembrane region" description="Helical" evidence="1">
    <location>
        <begin position="12"/>
        <end position="31"/>
    </location>
</feature>
<keyword evidence="1" id="KW-0472">Membrane</keyword>
<dbReference type="Proteomes" id="UP000011513">
    <property type="component" value="Unassembled WGS sequence"/>
</dbReference>
<dbReference type="eggNOG" id="arCOG03059">
    <property type="taxonomic scope" value="Archaea"/>
</dbReference>
<dbReference type="AlphaFoldDB" id="M0DD41"/>
<dbReference type="PANTHER" id="PTHR35335:SF1">
    <property type="entry name" value="UPF0716 PROTEIN FXSA"/>
    <property type="match status" value="1"/>
</dbReference>
<proteinExistence type="predicted"/>
<dbReference type="PATRIC" id="fig|1227487.5.peg.1010"/>
<dbReference type="EMBL" id="AOIV01000008">
    <property type="protein sequence ID" value="ELZ33401.1"/>
    <property type="molecule type" value="Genomic_DNA"/>
</dbReference>
<comment type="caution">
    <text evidence="2">The sequence shown here is derived from an EMBL/GenBank/DDBJ whole genome shotgun (WGS) entry which is preliminary data.</text>
</comment>
<organism evidence="2 3">
    <name type="scientific">Halogeometricum pallidum JCM 14848</name>
    <dbReference type="NCBI Taxonomy" id="1227487"/>
    <lineage>
        <taxon>Archaea</taxon>
        <taxon>Methanobacteriati</taxon>
        <taxon>Methanobacteriota</taxon>
        <taxon>Stenosarchaea group</taxon>
        <taxon>Halobacteria</taxon>
        <taxon>Halobacteriales</taxon>
        <taxon>Haloferacaceae</taxon>
        <taxon>Halogeometricum</taxon>
    </lineage>
</organism>
<dbReference type="PANTHER" id="PTHR35335">
    <property type="entry name" value="UPF0716 PROTEIN FXSA"/>
    <property type="match status" value="1"/>
</dbReference>
<evidence type="ECO:0000256" key="1">
    <source>
        <dbReference type="SAM" id="Phobius"/>
    </source>
</evidence>
<name>M0DD41_HALPD</name>
<dbReference type="NCBIfam" id="NF008528">
    <property type="entry name" value="PRK11463.1-2"/>
    <property type="match status" value="1"/>
</dbReference>
<dbReference type="InParanoid" id="M0DD41"/>
<sequence length="169" mass="18356">MNDDRKGQSMQTRWVIAALLAIPLLDTLLLIPLSGFIGFVPTVLLVVLTGLVGMLLVRAEGRHTLSKLQRKVATGALPTNELLDGGLLIGAGAFLLTPGVVTDLLGFVLAVPVTRYPIREALKRFVVRPYLEKQTEGFFSGDVWVGGFPDDDVINLDPENYGRPDDDNS</sequence>
<protein>
    <submittedName>
        <fullName evidence="2">Phage T7 F exclusion suppressor FxsA</fullName>
    </submittedName>
</protein>
<gene>
    <name evidence="2" type="primary">fxsA</name>
    <name evidence="2" type="ORF">C474_04955</name>
</gene>
<dbReference type="InterPro" id="IPR007313">
    <property type="entry name" value="FxsA"/>
</dbReference>
<dbReference type="Pfam" id="PF04186">
    <property type="entry name" value="FxsA"/>
    <property type="match status" value="1"/>
</dbReference>
<keyword evidence="1" id="KW-1133">Transmembrane helix</keyword>
<reference evidence="2 3" key="1">
    <citation type="journal article" date="2014" name="PLoS Genet.">
        <title>Phylogenetically driven sequencing of extremely halophilic archaea reveals strategies for static and dynamic osmo-response.</title>
        <authorList>
            <person name="Becker E.A."/>
            <person name="Seitzer P.M."/>
            <person name="Tritt A."/>
            <person name="Larsen D."/>
            <person name="Krusor M."/>
            <person name="Yao A.I."/>
            <person name="Wu D."/>
            <person name="Madern D."/>
            <person name="Eisen J.A."/>
            <person name="Darling A.E."/>
            <person name="Facciotti M.T."/>
        </authorList>
    </citation>
    <scope>NUCLEOTIDE SEQUENCE [LARGE SCALE GENOMIC DNA]</scope>
    <source>
        <strain evidence="2 3">JCM 14848</strain>
    </source>
</reference>
<accession>M0DD41</accession>
<feature type="transmembrane region" description="Helical" evidence="1">
    <location>
        <begin position="37"/>
        <end position="57"/>
    </location>
</feature>
<evidence type="ECO:0000313" key="2">
    <source>
        <dbReference type="EMBL" id="ELZ33401.1"/>
    </source>
</evidence>
<evidence type="ECO:0000313" key="3">
    <source>
        <dbReference type="Proteomes" id="UP000011513"/>
    </source>
</evidence>